<gene>
    <name evidence="5 10" type="primary">ftsA</name>
    <name evidence="9" type="ORF">GKO46_00310</name>
    <name evidence="10" type="ORF">GKO48_08910</name>
</gene>
<keyword evidence="3 5" id="KW-0472">Membrane</keyword>
<dbReference type="Pfam" id="PF14450">
    <property type="entry name" value="FtsA"/>
    <property type="match status" value="1"/>
</dbReference>
<comment type="function">
    <text evidence="5 6">Cell division protein that is involved in the assembly of the Z ring. May serve as a membrane anchor for the Z ring.</text>
</comment>
<dbReference type="PANTHER" id="PTHR32432">
    <property type="entry name" value="CELL DIVISION PROTEIN FTSA-RELATED"/>
    <property type="match status" value="1"/>
</dbReference>
<keyword evidence="1 5" id="KW-1003">Cell membrane</keyword>
<comment type="similarity">
    <text evidence="5 6">Belongs to the FtsA/MreB family.</text>
</comment>
<dbReference type="InterPro" id="IPR003494">
    <property type="entry name" value="SHS2_FtsA"/>
</dbReference>
<dbReference type="InterPro" id="IPR050696">
    <property type="entry name" value="FtsA/MreB"/>
</dbReference>
<dbReference type="Gene3D" id="3.30.1490.110">
    <property type="match status" value="1"/>
</dbReference>
<evidence type="ECO:0000256" key="2">
    <source>
        <dbReference type="ARBA" id="ARBA00022618"/>
    </source>
</evidence>
<dbReference type="Gene3D" id="3.30.420.40">
    <property type="match status" value="1"/>
</dbReference>
<protein>
    <recommendedName>
        <fullName evidence="5 6">Cell division protein FtsA</fullName>
    </recommendedName>
</protein>
<dbReference type="RefSeq" id="WP_342823735.1">
    <property type="nucleotide sequence ID" value="NZ_CP046146.1"/>
</dbReference>
<dbReference type="GO" id="GO:0032153">
    <property type="term" value="C:cell division site"/>
    <property type="evidence" value="ECO:0007669"/>
    <property type="project" value="UniProtKB-UniRule"/>
</dbReference>
<dbReference type="InterPro" id="IPR043129">
    <property type="entry name" value="ATPase_NBD"/>
</dbReference>
<feature type="domain" description="SHS2" evidence="8">
    <location>
        <begin position="7"/>
        <end position="195"/>
    </location>
</feature>
<evidence type="ECO:0000259" key="8">
    <source>
        <dbReference type="SMART" id="SM00842"/>
    </source>
</evidence>
<name>A0AAJ5ZE12_9CHLR</name>
<keyword evidence="11" id="KW-1185">Reference proteome</keyword>
<dbReference type="GO" id="GO:0009898">
    <property type="term" value="C:cytoplasmic side of plasma membrane"/>
    <property type="evidence" value="ECO:0007669"/>
    <property type="project" value="UniProtKB-UniRule"/>
</dbReference>
<dbReference type="HAMAP" id="MF_02033">
    <property type="entry name" value="FtsA"/>
    <property type="match status" value="1"/>
</dbReference>
<evidence type="ECO:0000313" key="10">
    <source>
        <dbReference type="EMBL" id="WFG39732.1"/>
    </source>
</evidence>
<evidence type="ECO:0000313" key="12">
    <source>
        <dbReference type="Proteomes" id="UP001321249"/>
    </source>
</evidence>
<evidence type="ECO:0000313" key="9">
    <source>
        <dbReference type="EMBL" id="MDG0865516.1"/>
    </source>
</evidence>
<dbReference type="SMART" id="SM00842">
    <property type="entry name" value="FtsA"/>
    <property type="match status" value="1"/>
</dbReference>
<dbReference type="Proteomes" id="UP001219901">
    <property type="component" value="Chromosome"/>
</dbReference>
<sequence>MMQDDFRVAIDIGTTKVCTIIARKRADHRVEVAGISIVPCSGMSKGMVSDSAAVTSAIKESVAAAAADAGVEIDRVYAGLTGSHVESKNRWANVPRSDGMRAVTDLDISAAKKAAGSMDLADDRRLLHVIPRSYALDGLHGVRNPLGMHTGELHVESHVITGSISKITELHNAVSDAGVQVSSMVVEPLASADAVLTADEREEGAVLIDVGGGTSDIAVYHDGAVVHTAVIPVGGFQFSNDLSIAFAIDFDSAEQLKIEHGTAAPELAGMKEEITLHPTTMEQPLTISKREIGQVLKERTSELFRMIQLKLEEPHLADIPTDRIVFTGGGAKLDGFLNIAKYIFQRKVRLATPRGLDGMPEGTNDPSYSAAAGIALWGMRNLPAENHVGERKYTAAPSSSGTSDDSGATTKASAGALSMIRGWLPKREKETAGT</sequence>
<reference evidence="11 12" key="1">
    <citation type="submission" date="2019-11" db="EMBL/GenBank/DDBJ databases">
        <authorList>
            <person name="Cho J.-C."/>
        </authorList>
    </citation>
    <scope>NUCLEOTIDE SEQUENCE [LARGE SCALE GENOMIC DNA]</scope>
    <source>
        <strain evidence="10 11">JH1073</strain>
        <strain evidence="9 12">JH702</strain>
    </source>
</reference>
<evidence type="ECO:0000256" key="3">
    <source>
        <dbReference type="ARBA" id="ARBA00023136"/>
    </source>
</evidence>
<evidence type="ECO:0000256" key="4">
    <source>
        <dbReference type="ARBA" id="ARBA00023306"/>
    </source>
</evidence>
<keyword evidence="4 5" id="KW-0131">Cell cycle</keyword>
<accession>A0AAJ5ZE12</accession>
<evidence type="ECO:0000256" key="1">
    <source>
        <dbReference type="ARBA" id="ARBA00022475"/>
    </source>
</evidence>
<evidence type="ECO:0000313" key="11">
    <source>
        <dbReference type="Proteomes" id="UP001219901"/>
    </source>
</evidence>
<dbReference type="NCBIfam" id="TIGR01174">
    <property type="entry name" value="ftsA"/>
    <property type="match status" value="1"/>
</dbReference>
<dbReference type="CDD" id="cd24048">
    <property type="entry name" value="ASKHA_NBD_FtsA"/>
    <property type="match status" value="1"/>
</dbReference>
<dbReference type="Proteomes" id="UP001321249">
    <property type="component" value="Unassembled WGS sequence"/>
</dbReference>
<dbReference type="EMBL" id="CP046147">
    <property type="protein sequence ID" value="WFG39732.1"/>
    <property type="molecule type" value="Genomic_DNA"/>
</dbReference>
<proteinExistence type="inferred from homology"/>
<dbReference type="PANTHER" id="PTHR32432:SF4">
    <property type="entry name" value="CELL DIVISION PROTEIN FTSA"/>
    <property type="match status" value="1"/>
</dbReference>
<dbReference type="GO" id="GO:0043093">
    <property type="term" value="P:FtsZ-dependent cytokinesis"/>
    <property type="evidence" value="ECO:0007669"/>
    <property type="project" value="UniProtKB-UniRule"/>
</dbReference>
<reference evidence="11" key="3">
    <citation type="submission" date="2023-06" db="EMBL/GenBank/DDBJ databases">
        <title>Pangenomics reveal diversification of enzyme families and niche specialization in globally abundant SAR202 bacteria.</title>
        <authorList>
            <person name="Saw J.H.W."/>
        </authorList>
    </citation>
    <scope>NUCLEOTIDE SEQUENCE [LARGE SCALE GENOMIC DNA]</scope>
    <source>
        <strain evidence="11">JH1073</strain>
    </source>
</reference>
<organism evidence="10 11">
    <name type="scientific">Candidatus Lucifugimonas marina</name>
    <dbReference type="NCBI Taxonomy" id="3038979"/>
    <lineage>
        <taxon>Bacteria</taxon>
        <taxon>Bacillati</taxon>
        <taxon>Chloroflexota</taxon>
        <taxon>Dehalococcoidia</taxon>
        <taxon>SAR202 cluster</taxon>
        <taxon>Candidatus Lucifugimonadales</taxon>
        <taxon>Candidatus Lucifugimonadaceae</taxon>
        <taxon>Candidatus Lucifugimonas</taxon>
    </lineage>
</organism>
<evidence type="ECO:0000256" key="6">
    <source>
        <dbReference type="PIRNR" id="PIRNR003101"/>
    </source>
</evidence>
<comment type="subunit">
    <text evidence="5">Self-interacts. Interacts with FtsZ.</text>
</comment>
<feature type="region of interest" description="Disordered" evidence="7">
    <location>
        <begin position="392"/>
        <end position="411"/>
    </location>
</feature>
<dbReference type="AlphaFoldDB" id="A0AAJ5ZE12"/>
<dbReference type="Pfam" id="PF02491">
    <property type="entry name" value="SHS2_FTSA"/>
    <property type="match status" value="1"/>
</dbReference>
<dbReference type="PIRSF" id="PIRSF003101">
    <property type="entry name" value="FtsA"/>
    <property type="match status" value="1"/>
</dbReference>
<comment type="subcellular location">
    <subcellularLocation>
        <location evidence="5">Cell membrane</location>
        <topology evidence="5">Peripheral membrane protein</topology>
        <orientation evidence="5">Cytoplasmic side</orientation>
    </subcellularLocation>
    <text evidence="5">Localizes to the Z ring in an FtsZ-dependent manner. Targeted to the membrane through a conserved C-terminal amphipathic helix.</text>
</comment>
<evidence type="ECO:0000256" key="5">
    <source>
        <dbReference type="HAMAP-Rule" id="MF_02033"/>
    </source>
</evidence>
<dbReference type="EMBL" id="WMBE01000001">
    <property type="protein sequence ID" value="MDG0865516.1"/>
    <property type="molecule type" value="Genomic_DNA"/>
</dbReference>
<feature type="compositionally biased region" description="Low complexity" evidence="7">
    <location>
        <begin position="394"/>
        <end position="410"/>
    </location>
</feature>
<dbReference type="SUPFAM" id="SSF53067">
    <property type="entry name" value="Actin-like ATPase domain"/>
    <property type="match status" value="2"/>
</dbReference>
<evidence type="ECO:0000256" key="7">
    <source>
        <dbReference type="SAM" id="MobiDB-lite"/>
    </source>
</evidence>
<reference evidence="10" key="2">
    <citation type="journal article" date="2023" name="Nat. Commun.">
        <title>Cultivation of marine bacteria of the SAR202 clade.</title>
        <authorList>
            <person name="Lim Y."/>
            <person name="Seo J.H."/>
            <person name="Giovannoni S.J."/>
            <person name="Kang I."/>
            <person name="Cho J.C."/>
        </authorList>
    </citation>
    <scope>NUCLEOTIDE SEQUENCE</scope>
    <source>
        <strain evidence="10">JH1073</strain>
    </source>
</reference>
<dbReference type="InterPro" id="IPR020823">
    <property type="entry name" value="Cell_div_FtsA"/>
</dbReference>
<keyword evidence="2 5" id="KW-0132">Cell division</keyword>